<dbReference type="RefSeq" id="WP_343793773.1">
    <property type="nucleotide sequence ID" value="NZ_BAAAEU010000027.1"/>
</dbReference>
<keyword evidence="9 11" id="KW-0472">Membrane</keyword>
<dbReference type="InterPro" id="IPR039426">
    <property type="entry name" value="TonB-dep_rcpt-like"/>
</dbReference>
<accession>A0ABP3U5N9</accession>
<dbReference type="SUPFAM" id="SSF56935">
    <property type="entry name" value="Porins"/>
    <property type="match status" value="1"/>
</dbReference>
<feature type="chain" id="PRO_5045234204" evidence="14">
    <location>
        <begin position="29"/>
        <end position="709"/>
    </location>
</feature>
<dbReference type="EMBL" id="BAAAEU010000027">
    <property type="protein sequence ID" value="GAA0723750.1"/>
    <property type="molecule type" value="Genomic_DNA"/>
</dbReference>
<organism evidence="17 18">
    <name type="scientific">Dokdonella soli</name>
    <dbReference type="NCBI Taxonomy" id="529810"/>
    <lineage>
        <taxon>Bacteria</taxon>
        <taxon>Pseudomonadati</taxon>
        <taxon>Pseudomonadota</taxon>
        <taxon>Gammaproteobacteria</taxon>
        <taxon>Lysobacterales</taxon>
        <taxon>Rhodanobacteraceae</taxon>
        <taxon>Dokdonella</taxon>
    </lineage>
</organism>
<evidence type="ECO:0000256" key="10">
    <source>
        <dbReference type="ARBA" id="ARBA00023237"/>
    </source>
</evidence>
<dbReference type="PROSITE" id="PS52016">
    <property type="entry name" value="TONB_DEPENDENT_REC_3"/>
    <property type="match status" value="1"/>
</dbReference>
<keyword evidence="6" id="KW-0408">Iron</keyword>
<keyword evidence="5 11" id="KW-0812">Transmembrane</keyword>
<dbReference type="CDD" id="cd01347">
    <property type="entry name" value="ligand_gated_channel"/>
    <property type="match status" value="1"/>
</dbReference>
<keyword evidence="2 11" id="KW-0813">Transport</keyword>
<keyword evidence="8 12" id="KW-0798">TonB box</keyword>
<evidence type="ECO:0000256" key="4">
    <source>
        <dbReference type="ARBA" id="ARBA00022496"/>
    </source>
</evidence>
<protein>
    <submittedName>
        <fullName evidence="17">TonB-dependent siderophore receptor</fullName>
    </submittedName>
</protein>
<comment type="similarity">
    <text evidence="11 12">Belongs to the TonB-dependent receptor family.</text>
</comment>
<keyword evidence="17" id="KW-0675">Receptor</keyword>
<evidence type="ECO:0000313" key="17">
    <source>
        <dbReference type="EMBL" id="GAA0723750.1"/>
    </source>
</evidence>
<evidence type="ECO:0000256" key="6">
    <source>
        <dbReference type="ARBA" id="ARBA00023004"/>
    </source>
</evidence>
<evidence type="ECO:0000256" key="3">
    <source>
        <dbReference type="ARBA" id="ARBA00022452"/>
    </source>
</evidence>
<dbReference type="PANTHER" id="PTHR32552:SF81">
    <property type="entry name" value="TONB-DEPENDENT OUTER MEMBRANE RECEPTOR"/>
    <property type="match status" value="1"/>
</dbReference>
<dbReference type="Gene3D" id="2.40.170.20">
    <property type="entry name" value="TonB-dependent receptor, beta-barrel domain"/>
    <property type="match status" value="1"/>
</dbReference>
<keyword evidence="7" id="KW-0406">Ion transport</keyword>
<dbReference type="Proteomes" id="UP001501523">
    <property type="component" value="Unassembled WGS sequence"/>
</dbReference>
<evidence type="ECO:0000256" key="13">
    <source>
        <dbReference type="SAM" id="MobiDB-lite"/>
    </source>
</evidence>
<reference evidence="18" key="1">
    <citation type="journal article" date="2019" name="Int. J. Syst. Evol. Microbiol.">
        <title>The Global Catalogue of Microorganisms (GCM) 10K type strain sequencing project: providing services to taxonomists for standard genome sequencing and annotation.</title>
        <authorList>
            <consortium name="The Broad Institute Genomics Platform"/>
            <consortium name="The Broad Institute Genome Sequencing Center for Infectious Disease"/>
            <person name="Wu L."/>
            <person name="Ma J."/>
        </authorList>
    </citation>
    <scope>NUCLEOTIDE SEQUENCE [LARGE SCALE GENOMIC DNA]</scope>
    <source>
        <strain evidence="18">JCM 15421</strain>
    </source>
</reference>
<feature type="domain" description="TonB-dependent receptor-like beta-barrel" evidence="15">
    <location>
        <begin position="244"/>
        <end position="672"/>
    </location>
</feature>
<evidence type="ECO:0000256" key="5">
    <source>
        <dbReference type="ARBA" id="ARBA00022692"/>
    </source>
</evidence>
<evidence type="ECO:0000256" key="11">
    <source>
        <dbReference type="PROSITE-ProRule" id="PRU01360"/>
    </source>
</evidence>
<keyword evidence="4" id="KW-0410">Iron transport</keyword>
<evidence type="ECO:0000256" key="14">
    <source>
        <dbReference type="SAM" id="SignalP"/>
    </source>
</evidence>
<dbReference type="Pfam" id="PF00593">
    <property type="entry name" value="TonB_dep_Rec_b-barrel"/>
    <property type="match status" value="1"/>
</dbReference>
<keyword evidence="18" id="KW-1185">Reference proteome</keyword>
<evidence type="ECO:0000256" key="12">
    <source>
        <dbReference type="RuleBase" id="RU003357"/>
    </source>
</evidence>
<feature type="domain" description="TonB-dependent receptor plug" evidence="16">
    <location>
        <begin position="48"/>
        <end position="154"/>
    </location>
</feature>
<proteinExistence type="inferred from homology"/>
<evidence type="ECO:0000256" key="8">
    <source>
        <dbReference type="ARBA" id="ARBA00023077"/>
    </source>
</evidence>
<evidence type="ECO:0000259" key="15">
    <source>
        <dbReference type="Pfam" id="PF00593"/>
    </source>
</evidence>
<evidence type="ECO:0000259" key="16">
    <source>
        <dbReference type="Pfam" id="PF07715"/>
    </source>
</evidence>
<evidence type="ECO:0000313" key="18">
    <source>
        <dbReference type="Proteomes" id="UP001501523"/>
    </source>
</evidence>
<evidence type="ECO:0000256" key="2">
    <source>
        <dbReference type="ARBA" id="ARBA00022448"/>
    </source>
</evidence>
<dbReference type="InterPro" id="IPR012910">
    <property type="entry name" value="Plug_dom"/>
</dbReference>
<comment type="subcellular location">
    <subcellularLocation>
        <location evidence="1 11">Cell outer membrane</location>
        <topology evidence="1 11">Multi-pass membrane protein</topology>
    </subcellularLocation>
</comment>
<keyword evidence="14" id="KW-0732">Signal</keyword>
<evidence type="ECO:0000256" key="9">
    <source>
        <dbReference type="ARBA" id="ARBA00023136"/>
    </source>
</evidence>
<evidence type="ECO:0000256" key="1">
    <source>
        <dbReference type="ARBA" id="ARBA00004571"/>
    </source>
</evidence>
<name>A0ABP3U5N9_9GAMM</name>
<feature type="signal peptide" evidence="14">
    <location>
        <begin position="1"/>
        <end position="28"/>
    </location>
</feature>
<dbReference type="Pfam" id="PF07715">
    <property type="entry name" value="Plug"/>
    <property type="match status" value="1"/>
</dbReference>
<dbReference type="PANTHER" id="PTHR32552">
    <property type="entry name" value="FERRICHROME IRON RECEPTOR-RELATED"/>
    <property type="match status" value="1"/>
</dbReference>
<comment type="caution">
    <text evidence="17">The sequence shown here is derived from an EMBL/GenBank/DDBJ whole genome shotgun (WGS) entry which is preliminary data.</text>
</comment>
<feature type="region of interest" description="Disordered" evidence="13">
    <location>
        <begin position="434"/>
        <end position="454"/>
    </location>
</feature>
<gene>
    <name evidence="17" type="ORF">GCM10009105_35910</name>
</gene>
<dbReference type="Gene3D" id="2.170.130.10">
    <property type="entry name" value="TonB-dependent receptor, plug domain"/>
    <property type="match status" value="1"/>
</dbReference>
<dbReference type="InterPro" id="IPR000531">
    <property type="entry name" value="Beta-barrel_TonB"/>
</dbReference>
<feature type="compositionally biased region" description="Polar residues" evidence="13">
    <location>
        <begin position="436"/>
        <end position="453"/>
    </location>
</feature>
<keyword evidence="3 11" id="KW-1134">Transmembrane beta strand</keyword>
<dbReference type="InterPro" id="IPR037066">
    <property type="entry name" value="Plug_dom_sf"/>
</dbReference>
<sequence>MLSPMPRRRVIGAAFTVALFTVSASSYADDAQTLEPVQVTTSKIPVALSDTAANVSIVTGEDLRARGANDLRTALSLVAGVVIAPGGDAGPASAVPALWGLREFDAFLLVVDGVPSGGAFTPALVSLDLANVERIEVLKGAAPVSYGATSFVGVIHVIHYAAGQGPARVEVGVGNRGSARFALALPLSDSNAPWRQSLLLDGEKRGLAGDRTNFDRAHLLYRGAGNVGGGEFSLDFDATLVRQDPGSPHPVENGVLSPRVPLDANDNPRGAKNNENRTQLALGYVLPTSLGEWSTRLAVAATNDDNARGFLRQDFADDGVTHNADGFQQGVHKTDVYLDSHIATELSEHATLVWGFDYLYGKGAQHSGNFEYPVFPNGSNAPDWQSPHIDEFTHVGDKRNFAGLYTELNYVLTDAWRVNAGVRFNHTHEVRDATHIDNTGPTPVEDQNGSVQRSDNRWAGALGTSYRLWQDGHDQITAYANYRNTFKPAVIDFGPESEGGILRPETARSAEAGLKGQHFDGRLDWDLSVFQMNFNNLVVAQAVNGLPSLTNAGKERFKGVELDGRYRFNNDLSLVGTYAYHDARFGDYVRLFGDTQVQLKGNLLELSPQHLGSVGLTYAPAEGLRAYGVASYNGAHFLDRRNTARAGAYTTFDAGVGYRLAAWEVRLDGYNLSDRRDAVAGSERGIEQFYRMPARSYWLSVAYTFGDHR</sequence>
<dbReference type="InterPro" id="IPR036942">
    <property type="entry name" value="Beta-barrel_TonB_sf"/>
</dbReference>
<evidence type="ECO:0000256" key="7">
    <source>
        <dbReference type="ARBA" id="ARBA00023065"/>
    </source>
</evidence>
<keyword evidence="10 11" id="KW-0998">Cell outer membrane</keyword>